<evidence type="ECO:0000256" key="1">
    <source>
        <dbReference type="SAM" id="Coils"/>
    </source>
</evidence>
<sequence>MQQEIINAYQENLTSANDIYKKLKKKYTLRQIKDVLKNIDTNQIIGKKQENKDLEIPISAPQSSFQADLTFYEQFKRQNHGYSILLTIIEINTRFAYVFPLKDKSAQSILECLKELYRTEKDNLKSISSDEGSEFDNNLVKNFLDQHNIKYIFFNKQTNPNATSLIERFKRTIRDKISKYQSFHKQKNFIDELQKLVKTYNNTIHSQINMTPKKAKEKNFSNHTARQQKYTTLQKIDETFQINDFVRVFRKKKQFEKGQKNYTKNIYQIVAKDGNNFILQKFKDGKLQDKQIEKTAAYLQKVNISTLYSKQKTKKEISKKEVKKQTNLSKKLKREGIDLKNIIPDNKYLPPEQIHQEIEQLKKEKQEAIQLRNQLYVNLERDKDEEIEEKDEKQKYLTFYHNMKLLLKDFTDQLNTILNSKINTRKQFLEFNNYLIDDIQLDEKEQPFNLKKKQGKQLKKAIHQRKDQIKAQTEQIDEYIKNLEKSKLQIQEENEKIQNLEIFYADLVDNYSLDEDNMESCIEKFNSLFEPHQKKQQEPPVEERKEPEKKEAEKVQEQSIDFDYNDSEYFKKHELKKYDNEIQINEKISELEEAIPVNRDFDDIENQIRVQEYQEMIKLLKEKLNSLKNKKQEKPKRKNIIETSFLNNNDEEESQNIFEYFNQIGKN</sequence>
<dbReference type="PANTHER" id="PTHR46585:SF1">
    <property type="entry name" value="CHROMO DOMAIN-CONTAINING PROTEIN"/>
    <property type="match status" value="1"/>
</dbReference>
<reference evidence="4" key="1">
    <citation type="journal article" date="2000" name="Nucleic Acids Res.">
        <title>A family of developmentally excised DNA elements in Tetrahymena is under selective pressure to maintain an open reading frame encoding an integrase-like protein.</title>
        <authorList>
            <person name="Gershan J.A."/>
            <person name="Karrer K.M."/>
        </authorList>
    </citation>
    <scope>NUCLEOTIDE SEQUENCE</scope>
    <source>
        <strain evidence="4">CU399</strain>
    </source>
</reference>
<dbReference type="GO" id="GO:0015074">
    <property type="term" value="P:DNA integration"/>
    <property type="evidence" value="ECO:0007669"/>
    <property type="project" value="InterPro"/>
</dbReference>
<feature type="coiled-coil region" evidence="1">
    <location>
        <begin position="462"/>
        <end position="510"/>
    </location>
</feature>
<dbReference type="SUPFAM" id="SSF53098">
    <property type="entry name" value="Ribonuclease H-like"/>
    <property type="match status" value="1"/>
</dbReference>
<dbReference type="GO" id="GO:0003676">
    <property type="term" value="F:nucleic acid binding"/>
    <property type="evidence" value="ECO:0007669"/>
    <property type="project" value="InterPro"/>
</dbReference>
<protein>
    <submittedName>
        <fullName evidence="4">Integrase-like protein</fullName>
    </submittedName>
</protein>
<evidence type="ECO:0000256" key="2">
    <source>
        <dbReference type="SAM" id="MobiDB-lite"/>
    </source>
</evidence>
<keyword evidence="1" id="KW-0175">Coiled coil</keyword>
<dbReference type="AlphaFoldDB" id="Q9GTY3"/>
<dbReference type="InterPro" id="IPR012337">
    <property type="entry name" value="RNaseH-like_sf"/>
</dbReference>
<dbReference type="Gene3D" id="3.30.420.10">
    <property type="entry name" value="Ribonuclease H-like superfamily/Ribonuclease H"/>
    <property type="match status" value="1"/>
</dbReference>
<dbReference type="EMBL" id="AF232245">
    <property type="protein sequence ID" value="AAG23744.1"/>
    <property type="molecule type" value="Genomic_DNA"/>
</dbReference>
<evidence type="ECO:0000259" key="3">
    <source>
        <dbReference type="PROSITE" id="PS50994"/>
    </source>
</evidence>
<feature type="coiled-coil region" evidence="1">
    <location>
        <begin position="315"/>
        <end position="396"/>
    </location>
</feature>
<feature type="region of interest" description="Disordered" evidence="2">
    <location>
        <begin position="529"/>
        <end position="557"/>
    </location>
</feature>
<dbReference type="InterPro" id="IPR036397">
    <property type="entry name" value="RNaseH_sf"/>
</dbReference>
<dbReference type="PANTHER" id="PTHR46585">
    <property type="entry name" value="INTEGRASE CORE DOMAIN CONTAINING PROTEIN"/>
    <property type="match status" value="1"/>
</dbReference>
<dbReference type="Pfam" id="PF00665">
    <property type="entry name" value="rve"/>
    <property type="match status" value="1"/>
</dbReference>
<dbReference type="PROSITE" id="PS50994">
    <property type="entry name" value="INTEGRASE"/>
    <property type="match status" value="1"/>
</dbReference>
<evidence type="ECO:0000313" key="4">
    <source>
        <dbReference type="EMBL" id="AAG23744.1"/>
    </source>
</evidence>
<feature type="compositionally biased region" description="Basic and acidic residues" evidence="2">
    <location>
        <begin position="531"/>
        <end position="556"/>
    </location>
</feature>
<accession>Q9GTY3</accession>
<feature type="domain" description="Integrase catalytic" evidence="3">
    <location>
        <begin position="57"/>
        <end position="220"/>
    </location>
</feature>
<proteinExistence type="predicted"/>
<dbReference type="InterPro" id="IPR001584">
    <property type="entry name" value="Integrase_cat-core"/>
</dbReference>
<name>Q9GTY3_TETTH</name>
<organism evidence="4">
    <name type="scientific">Tetrahymena thermophila</name>
    <dbReference type="NCBI Taxonomy" id="5911"/>
    <lineage>
        <taxon>Eukaryota</taxon>
        <taxon>Sar</taxon>
        <taxon>Alveolata</taxon>
        <taxon>Ciliophora</taxon>
        <taxon>Intramacronucleata</taxon>
        <taxon>Oligohymenophorea</taxon>
        <taxon>Hymenostomatida</taxon>
        <taxon>Tetrahymenina</taxon>
        <taxon>Tetrahymenidae</taxon>
        <taxon>Tetrahymena</taxon>
    </lineage>
</organism>